<evidence type="ECO:0000256" key="2">
    <source>
        <dbReference type="ARBA" id="ARBA00009191"/>
    </source>
</evidence>
<organism evidence="6 7">
    <name type="scientific">Escallonia herrerae</name>
    <dbReference type="NCBI Taxonomy" id="1293975"/>
    <lineage>
        <taxon>Eukaryota</taxon>
        <taxon>Viridiplantae</taxon>
        <taxon>Streptophyta</taxon>
        <taxon>Embryophyta</taxon>
        <taxon>Tracheophyta</taxon>
        <taxon>Spermatophyta</taxon>
        <taxon>Magnoliopsida</taxon>
        <taxon>eudicotyledons</taxon>
        <taxon>Gunneridae</taxon>
        <taxon>Pentapetalae</taxon>
        <taxon>asterids</taxon>
        <taxon>campanulids</taxon>
        <taxon>Escalloniales</taxon>
        <taxon>Escalloniaceae</taxon>
        <taxon>Escallonia</taxon>
    </lineage>
</organism>
<keyword evidence="3" id="KW-0926">Vacuole</keyword>
<gene>
    <name evidence="6" type="ORF">RJ639_026073</name>
</gene>
<comment type="caution">
    <text evidence="6">The sequence shown here is derived from an EMBL/GenBank/DDBJ whole genome shotgun (WGS) entry which is preliminary data.</text>
</comment>
<accession>A0AA88S730</accession>
<evidence type="ECO:0000256" key="4">
    <source>
        <dbReference type="ARBA" id="ARBA00023180"/>
    </source>
</evidence>
<dbReference type="GO" id="GO:0005773">
    <property type="term" value="C:vacuole"/>
    <property type="evidence" value="ECO:0007669"/>
    <property type="project" value="UniProtKB-SubCell"/>
</dbReference>
<protein>
    <recommendedName>
        <fullName evidence="5">Strictosidine synthase conserved region domain-containing protein</fullName>
    </recommendedName>
</protein>
<name>A0AA88S730_9ASTE</name>
<dbReference type="PANTHER" id="PTHR10426:SF136">
    <property type="entry name" value="PROTEIN STRICTOSIDINE SYNTHASE-LIKE 9-LIKE"/>
    <property type="match status" value="1"/>
</dbReference>
<keyword evidence="4" id="KW-0325">Glycoprotein</keyword>
<feature type="domain" description="Strictosidine synthase conserved region" evidence="5">
    <location>
        <begin position="145"/>
        <end position="221"/>
    </location>
</feature>
<dbReference type="Gene3D" id="2.120.10.30">
    <property type="entry name" value="TolB, C-terminal domain"/>
    <property type="match status" value="1"/>
</dbReference>
<comment type="similarity">
    <text evidence="2">Belongs to the strictosidine synthase family.</text>
</comment>
<dbReference type="AlphaFoldDB" id="A0AA88S730"/>
<comment type="subcellular location">
    <subcellularLocation>
        <location evidence="1">Vacuole</location>
    </subcellularLocation>
</comment>
<evidence type="ECO:0000259" key="5">
    <source>
        <dbReference type="Pfam" id="PF03088"/>
    </source>
</evidence>
<evidence type="ECO:0000256" key="1">
    <source>
        <dbReference type="ARBA" id="ARBA00004116"/>
    </source>
</evidence>
<evidence type="ECO:0000313" key="7">
    <source>
        <dbReference type="Proteomes" id="UP001188597"/>
    </source>
</evidence>
<dbReference type="PANTHER" id="PTHR10426">
    <property type="entry name" value="STRICTOSIDINE SYNTHASE-RELATED"/>
    <property type="match status" value="1"/>
</dbReference>
<evidence type="ECO:0000256" key="3">
    <source>
        <dbReference type="ARBA" id="ARBA00022554"/>
    </source>
</evidence>
<dbReference type="InterPro" id="IPR018119">
    <property type="entry name" value="Strictosidine_synth_cons-reg"/>
</dbReference>
<reference evidence="6" key="1">
    <citation type="submission" date="2022-12" db="EMBL/GenBank/DDBJ databases">
        <title>Draft genome assemblies for two species of Escallonia (Escalloniales).</title>
        <authorList>
            <person name="Chanderbali A."/>
            <person name="Dervinis C."/>
            <person name="Anghel I."/>
            <person name="Soltis D."/>
            <person name="Soltis P."/>
            <person name="Zapata F."/>
        </authorList>
    </citation>
    <scope>NUCLEOTIDE SEQUENCE</scope>
    <source>
        <strain evidence="6">UCBG64.0493</strain>
        <tissue evidence="6">Leaf</tissue>
    </source>
</reference>
<sequence length="251" mass="27257">MAIFKTILMISICVVFYFPSTIFCSPSLLTLPVPGPEALAFDIKGRGPYTGVSDGRVLKYDGSRIGFATTLIPLQIGKSKAICDGTHDIALAPICGRPLGLGFYYRTGELYIADAFLGLFVVGRNGGRATQLATSAGRVPFRFLDGLEVDQLTGTVYFTDASAIYGLSQINELISSGDATGRLLKYDSRTRKVTVLSISKDGTYLLSFRVCQPENSYWLKGPSANEAEIILNLKGNPDNIERTVRGDFWVA</sequence>
<dbReference type="GO" id="GO:0012505">
    <property type="term" value="C:endomembrane system"/>
    <property type="evidence" value="ECO:0007669"/>
    <property type="project" value="TreeGrafter"/>
</dbReference>
<feature type="non-terminal residue" evidence="6">
    <location>
        <position position="251"/>
    </location>
</feature>
<dbReference type="Proteomes" id="UP001188597">
    <property type="component" value="Unassembled WGS sequence"/>
</dbReference>
<dbReference type="SUPFAM" id="SSF63829">
    <property type="entry name" value="Calcium-dependent phosphotriesterase"/>
    <property type="match status" value="1"/>
</dbReference>
<dbReference type="InterPro" id="IPR011042">
    <property type="entry name" value="6-blade_b-propeller_TolB-like"/>
</dbReference>
<evidence type="ECO:0000313" key="6">
    <source>
        <dbReference type="EMBL" id="KAK2997343.1"/>
    </source>
</evidence>
<dbReference type="GO" id="GO:0016787">
    <property type="term" value="F:hydrolase activity"/>
    <property type="evidence" value="ECO:0007669"/>
    <property type="project" value="TreeGrafter"/>
</dbReference>
<proteinExistence type="inferred from homology"/>
<keyword evidence="7" id="KW-1185">Reference proteome</keyword>
<dbReference type="Pfam" id="PF03088">
    <property type="entry name" value="Str_synth"/>
    <property type="match status" value="1"/>
</dbReference>
<dbReference type="EMBL" id="JAVXUP010004255">
    <property type="protein sequence ID" value="KAK2997343.1"/>
    <property type="molecule type" value="Genomic_DNA"/>
</dbReference>